<protein>
    <submittedName>
        <fullName evidence="7">Mechanosensitive ion channel family protein</fullName>
    </submittedName>
</protein>
<evidence type="ECO:0000313" key="8">
    <source>
        <dbReference type="Proteomes" id="UP000824014"/>
    </source>
</evidence>
<evidence type="ECO:0000256" key="4">
    <source>
        <dbReference type="ARBA" id="ARBA00023136"/>
    </source>
</evidence>
<dbReference type="InterPro" id="IPR030192">
    <property type="entry name" value="YbdG"/>
</dbReference>
<keyword evidence="3 5" id="KW-1133">Transmembrane helix</keyword>
<dbReference type="AlphaFoldDB" id="A0A9D2DCC2"/>
<keyword evidence="2 5" id="KW-0812">Transmembrane</keyword>
<feature type="transmembrane region" description="Helical" evidence="5">
    <location>
        <begin position="141"/>
        <end position="159"/>
    </location>
</feature>
<evidence type="ECO:0000256" key="3">
    <source>
        <dbReference type="ARBA" id="ARBA00022989"/>
    </source>
</evidence>
<gene>
    <name evidence="7" type="ORF">H9816_00995</name>
</gene>
<dbReference type="InterPro" id="IPR023408">
    <property type="entry name" value="MscS_beta-dom_sf"/>
</dbReference>
<comment type="caution">
    <text evidence="7">The sequence shown here is derived from an EMBL/GenBank/DDBJ whole genome shotgun (WGS) entry which is preliminary data.</text>
</comment>
<dbReference type="Gene3D" id="2.30.30.60">
    <property type="match status" value="1"/>
</dbReference>
<dbReference type="PANTHER" id="PTHR30414">
    <property type="entry name" value="MINICONDUCTANCE MECHANOSENSITIVE CHANNEL YBDG"/>
    <property type="match status" value="1"/>
</dbReference>
<name>A0A9D2DCC2_9BACT</name>
<dbReference type="SUPFAM" id="SSF50182">
    <property type="entry name" value="Sm-like ribonucleoproteins"/>
    <property type="match status" value="1"/>
</dbReference>
<dbReference type="EMBL" id="DXCC01000004">
    <property type="protein sequence ID" value="HIZ14480.1"/>
    <property type="molecule type" value="Genomic_DNA"/>
</dbReference>
<evidence type="ECO:0000256" key="1">
    <source>
        <dbReference type="ARBA" id="ARBA00004370"/>
    </source>
</evidence>
<feature type="transmembrane region" description="Helical" evidence="5">
    <location>
        <begin position="100"/>
        <end position="120"/>
    </location>
</feature>
<dbReference type="InterPro" id="IPR010920">
    <property type="entry name" value="LSM_dom_sf"/>
</dbReference>
<organism evidence="7 8">
    <name type="scientific">Candidatus Tidjanibacter faecipullorum</name>
    <dbReference type="NCBI Taxonomy" id="2838766"/>
    <lineage>
        <taxon>Bacteria</taxon>
        <taxon>Pseudomonadati</taxon>
        <taxon>Bacteroidota</taxon>
        <taxon>Bacteroidia</taxon>
        <taxon>Bacteroidales</taxon>
        <taxon>Rikenellaceae</taxon>
        <taxon>Tidjanibacter</taxon>
    </lineage>
</organism>
<sequence length="403" mass="45816">MKLLRLFHNFGIENPNLVEFLDVVFTMLVVGLIGWIVYIVAKKYLPRLIRRIVGASRSHWSTWLLDQTFFNRLGGLIVPIILRTGISSASWHYMWIFDRIVDIWIVIAAGLLITSLMNGINRVYEHIASVKDKPVKIITQVITIVIWCAIVLIIVSIITRERLTVLLGGLTAFAAVLMLVFKDPILGFVAGVQLSSNNMMRLGDWIVVPGSDADGNVTEIGLTTVKVQNWDKTITTIPTYNLVSQPFTNWRGMEESGGRRIKRSVNIDVASIRYLNENDLAILKGSELLHDYITQRLAELEAYNANRASHLDKRQLTNIGTFREYLNQWLDNNPDINQEMTHMVRQLQPGPTGLPLEIYCFSVQQSWIPYEEVQANIFDHVYAVMPLFGLKAFEYAGTLVPEQ</sequence>
<dbReference type="GO" id="GO:0005886">
    <property type="term" value="C:plasma membrane"/>
    <property type="evidence" value="ECO:0007669"/>
    <property type="project" value="TreeGrafter"/>
</dbReference>
<evidence type="ECO:0000256" key="2">
    <source>
        <dbReference type="ARBA" id="ARBA00022692"/>
    </source>
</evidence>
<comment type="subcellular location">
    <subcellularLocation>
        <location evidence="1">Membrane</location>
    </subcellularLocation>
</comment>
<proteinExistence type="predicted"/>
<feature type="transmembrane region" description="Helical" evidence="5">
    <location>
        <begin position="165"/>
        <end position="192"/>
    </location>
</feature>
<keyword evidence="4 5" id="KW-0472">Membrane</keyword>
<dbReference type="PANTHER" id="PTHR30414:SF0">
    <property type="entry name" value="MINICONDUCTANCE MECHANOSENSITIVE CHANNEL YBDG"/>
    <property type="match status" value="1"/>
</dbReference>
<evidence type="ECO:0000256" key="5">
    <source>
        <dbReference type="SAM" id="Phobius"/>
    </source>
</evidence>
<dbReference type="GO" id="GO:0008381">
    <property type="term" value="F:mechanosensitive monoatomic ion channel activity"/>
    <property type="evidence" value="ECO:0007669"/>
    <property type="project" value="InterPro"/>
</dbReference>
<reference evidence="7" key="2">
    <citation type="submission" date="2021-04" db="EMBL/GenBank/DDBJ databases">
        <authorList>
            <person name="Gilroy R."/>
        </authorList>
    </citation>
    <scope>NUCLEOTIDE SEQUENCE</scope>
    <source>
        <strain evidence="7">ChiHjej11B10-19426</strain>
    </source>
</reference>
<evidence type="ECO:0000313" key="7">
    <source>
        <dbReference type="EMBL" id="HIZ14480.1"/>
    </source>
</evidence>
<feature type="domain" description="Mechanosensitive ion channel MscS" evidence="6">
    <location>
        <begin position="183"/>
        <end position="251"/>
    </location>
</feature>
<dbReference type="InterPro" id="IPR006685">
    <property type="entry name" value="MscS_channel_2nd"/>
</dbReference>
<evidence type="ECO:0000259" key="6">
    <source>
        <dbReference type="Pfam" id="PF00924"/>
    </source>
</evidence>
<dbReference type="Proteomes" id="UP000824014">
    <property type="component" value="Unassembled WGS sequence"/>
</dbReference>
<dbReference type="Pfam" id="PF00924">
    <property type="entry name" value="MS_channel_2nd"/>
    <property type="match status" value="1"/>
</dbReference>
<feature type="transmembrane region" description="Helical" evidence="5">
    <location>
        <begin position="20"/>
        <end position="41"/>
    </location>
</feature>
<reference evidence="7" key="1">
    <citation type="journal article" date="2021" name="PeerJ">
        <title>Extensive microbial diversity within the chicken gut microbiome revealed by metagenomics and culture.</title>
        <authorList>
            <person name="Gilroy R."/>
            <person name="Ravi A."/>
            <person name="Getino M."/>
            <person name="Pursley I."/>
            <person name="Horton D.L."/>
            <person name="Alikhan N.F."/>
            <person name="Baker D."/>
            <person name="Gharbi K."/>
            <person name="Hall N."/>
            <person name="Watson M."/>
            <person name="Adriaenssens E.M."/>
            <person name="Foster-Nyarko E."/>
            <person name="Jarju S."/>
            <person name="Secka A."/>
            <person name="Antonio M."/>
            <person name="Oren A."/>
            <person name="Chaudhuri R.R."/>
            <person name="La Ragione R."/>
            <person name="Hildebrand F."/>
            <person name="Pallen M.J."/>
        </authorList>
    </citation>
    <scope>NUCLEOTIDE SEQUENCE</scope>
    <source>
        <strain evidence="7">ChiHjej11B10-19426</strain>
    </source>
</reference>
<accession>A0A9D2DCC2</accession>
<dbReference type="GO" id="GO:0071470">
    <property type="term" value="P:cellular response to osmotic stress"/>
    <property type="evidence" value="ECO:0007669"/>
    <property type="project" value="InterPro"/>
</dbReference>